<organism evidence="10 11">
    <name type="scientific">Methanomethylovorans hollandica (strain DSM 15978 / NBRC 107637 / DMS1)</name>
    <dbReference type="NCBI Taxonomy" id="867904"/>
    <lineage>
        <taxon>Archaea</taxon>
        <taxon>Methanobacteriati</taxon>
        <taxon>Methanobacteriota</taxon>
        <taxon>Stenosarchaea group</taxon>
        <taxon>Methanomicrobia</taxon>
        <taxon>Methanosarcinales</taxon>
        <taxon>Methanosarcinaceae</taxon>
        <taxon>Methanomethylovorans</taxon>
    </lineage>
</organism>
<dbReference type="Proteomes" id="UP000010866">
    <property type="component" value="Chromosome"/>
</dbReference>
<dbReference type="NCBIfam" id="NF003084">
    <property type="entry name" value="PRK04012.1-3"/>
    <property type="match status" value="1"/>
</dbReference>
<dbReference type="InterPro" id="IPR018104">
    <property type="entry name" value="TIF_eIF-1A_CS"/>
</dbReference>
<proteinExistence type="inferred from homology"/>
<dbReference type="NCBIfam" id="TIGR00523">
    <property type="entry name" value="eIF-1A"/>
    <property type="match status" value="1"/>
</dbReference>
<dbReference type="STRING" id="867904.Metho_1304"/>
<dbReference type="PROSITE" id="PS01262">
    <property type="entry name" value="IF1A"/>
    <property type="match status" value="1"/>
</dbReference>
<dbReference type="PANTHER" id="PTHR21668">
    <property type="entry name" value="EIF-1A"/>
    <property type="match status" value="1"/>
</dbReference>
<dbReference type="GO" id="GO:0003723">
    <property type="term" value="F:RNA binding"/>
    <property type="evidence" value="ECO:0007669"/>
    <property type="project" value="InterPro"/>
</dbReference>
<comment type="similarity">
    <text evidence="1 5 6">Belongs to the eIF-1A family.</text>
</comment>
<evidence type="ECO:0000256" key="4">
    <source>
        <dbReference type="ARBA" id="ARBA00025502"/>
    </source>
</evidence>
<evidence type="ECO:0000256" key="7">
    <source>
        <dbReference type="RuleBase" id="RU004365"/>
    </source>
</evidence>
<dbReference type="AlphaFoldDB" id="L0KVR0"/>
<evidence type="ECO:0000256" key="1">
    <source>
        <dbReference type="ARBA" id="ARBA00007392"/>
    </source>
</evidence>
<evidence type="ECO:0000259" key="9">
    <source>
        <dbReference type="PROSITE" id="PS50832"/>
    </source>
</evidence>
<dbReference type="Pfam" id="PF01176">
    <property type="entry name" value="eIF-1a"/>
    <property type="match status" value="1"/>
</dbReference>
<keyword evidence="3 5" id="KW-0648">Protein biosynthesis</keyword>
<accession>L0KVR0</accession>
<feature type="region of interest" description="Disordered" evidence="8">
    <location>
        <begin position="1"/>
        <end position="29"/>
    </location>
</feature>
<evidence type="ECO:0000256" key="3">
    <source>
        <dbReference type="ARBA" id="ARBA00022917"/>
    </source>
</evidence>
<dbReference type="InterPro" id="IPR001253">
    <property type="entry name" value="TIF_eIF-1A"/>
</dbReference>
<evidence type="ECO:0000256" key="8">
    <source>
        <dbReference type="SAM" id="MobiDB-lite"/>
    </source>
</evidence>
<evidence type="ECO:0000256" key="2">
    <source>
        <dbReference type="ARBA" id="ARBA00022540"/>
    </source>
</evidence>
<dbReference type="OrthoDB" id="2586at2157"/>
<dbReference type="CDD" id="cd05793">
    <property type="entry name" value="S1_IF1A"/>
    <property type="match status" value="1"/>
</dbReference>
<dbReference type="KEGG" id="mhz:Metho_1304"/>
<comment type="function">
    <text evidence="4 5 7">Seems to be required for maximal rate of protein biosynthesis. Enhances ribosome dissociation into subunits and stabilizes the binding of the initiator Met-tRNA(I) to 40 S ribosomal subunits.</text>
</comment>
<dbReference type="HOGENOM" id="CLU_109098_1_2_2"/>
<name>L0KVR0_METHD</name>
<keyword evidence="11" id="KW-1185">Reference proteome</keyword>
<evidence type="ECO:0000256" key="5">
    <source>
        <dbReference type="HAMAP-Rule" id="MF_00216"/>
    </source>
</evidence>
<dbReference type="NCBIfam" id="NF003085">
    <property type="entry name" value="PRK04012.1-5"/>
    <property type="match status" value="1"/>
</dbReference>
<feature type="domain" description="S1-like" evidence="9">
    <location>
        <begin position="24"/>
        <end position="98"/>
    </location>
</feature>
<gene>
    <name evidence="5" type="primary">eif1a</name>
    <name evidence="10" type="ordered locus">Metho_1304</name>
</gene>
<evidence type="ECO:0000313" key="11">
    <source>
        <dbReference type="Proteomes" id="UP000010866"/>
    </source>
</evidence>
<dbReference type="RefSeq" id="WP_015324693.1">
    <property type="nucleotide sequence ID" value="NC_019977.1"/>
</dbReference>
<dbReference type="SUPFAM" id="SSF50249">
    <property type="entry name" value="Nucleic acid-binding proteins"/>
    <property type="match status" value="1"/>
</dbReference>
<dbReference type="GO" id="GO:0003743">
    <property type="term" value="F:translation initiation factor activity"/>
    <property type="evidence" value="ECO:0007669"/>
    <property type="project" value="UniProtKB-UniRule"/>
</dbReference>
<dbReference type="InterPro" id="IPR012340">
    <property type="entry name" value="NA-bd_OB-fold"/>
</dbReference>
<dbReference type="Gene3D" id="2.40.50.140">
    <property type="entry name" value="Nucleic acid-binding proteins"/>
    <property type="match status" value="1"/>
</dbReference>
<dbReference type="HAMAP" id="MF_00216">
    <property type="entry name" value="aIF_1A"/>
    <property type="match status" value="1"/>
</dbReference>
<dbReference type="InterPro" id="IPR006196">
    <property type="entry name" value="RNA-binding_domain_S1_IF1"/>
</dbReference>
<protein>
    <recommendedName>
        <fullName evidence="5">Translation initiation factor 1A</fullName>
        <shortName evidence="5">aIF-1A</shortName>
    </recommendedName>
</protein>
<evidence type="ECO:0000313" key="10">
    <source>
        <dbReference type="EMBL" id="AGB49527.1"/>
    </source>
</evidence>
<dbReference type="SMART" id="SM00652">
    <property type="entry name" value="eIF1a"/>
    <property type="match status" value="1"/>
</dbReference>
<keyword evidence="2 5" id="KW-0396">Initiation factor</keyword>
<sequence length="112" mass="13007">MANYRSNNRKKNAQNKSTVPEQVTKVRTPRQRDNEVFATVSSLLGANRVRLQCMDGIIRMGRIPGSKKKSMWVREGDLVIATPWEVQDSKADVIWRYTRPQVDWLSRKGYLK</sequence>
<dbReference type="GeneID" id="14407113"/>
<dbReference type="PROSITE" id="PS50832">
    <property type="entry name" value="S1_IF1_TYPE"/>
    <property type="match status" value="1"/>
</dbReference>
<evidence type="ECO:0000256" key="6">
    <source>
        <dbReference type="RuleBase" id="RU004364"/>
    </source>
</evidence>
<reference evidence="11" key="1">
    <citation type="submission" date="2012-02" db="EMBL/GenBank/DDBJ databases">
        <title>Complete sequence of chromosome of Methanomethylovorans hollandica DSM 15978.</title>
        <authorList>
            <person name="Lucas S."/>
            <person name="Copeland A."/>
            <person name="Lapidus A."/>
            <person name="Glavina del Rio T."/>
            <person name="Dalin E."/>
            <person name="Tice H."/>
            <person name="Bruce D."/>
            <person name="Goodwin L."/>
            <person name="Pitluck S."/>
            <person name="Peters L."/>
            <person name="Mikhailova N."/>
            <person name="Held B."/>
            <person name="Kyrpides N."/>
            <person name="Mavromatis K."/>
            <person name="Ivanova N."/>
            <person name="Brettin T."/>
            <person name="Detter J.C."/>
            <person name="Han C."/>
            <person name="Larimer F."/>
            <person name="Land M."/>
            <person name="Hauser L."/>
            <person name="Markowitz V."/>
            <person name="Cheng J.-F."/>
            <person name="Hugenholtz P."/>
            <person name="Woyke T."/>
            <person name="Wu D."/>
            <person name="Spring S."/>
            <person name="Schroeder M."/>
            <person name="Brambilla E."/>
            <person name="Klenk H.-P."/>
            <person name="Eisen J.A."/>
        </authorList>
    </citation>
    <scope>NUCLEOTIDE SEQUENCE [LARGE SCALE GENOMIC DNA]</scope>
    <source>
        <strain evidence="11">DSM 15978 / NBRC 107637 / DMS1</strain>
    </source>
</reference>
<dbReference type="EMBL" id="CP003362">
    <property type="protein sequence ID" value="AGB49527.1"/>
    <property type="molecule type" value="Genomic_DNA"/>
</dbReference>